<feature type="signal peptide" evidence="1">
    <location>
        <begin position="1"/>
        <end position="17"/>
    </location>
</feature>
<gene>
    <name evidence="2" type="ORF">Taro_038361</name>
</gene>
<feature type="chain" id="PRO_5032371029" evidence="1">
    <location>
        <begin position="18"/>
        <end position="107"/>
    </location>
</feature>
<dbReference type="EMBL" id="NMUH01003433">
    <property type="protein sequence ID" value="MQM05548.1"/>
    <property type="molecule type" value="Genomic_DNA"/>
</dbReference>
<evidence type="ECO:0000256" key="1">
    <source>
        <dbReference type="SAM" id="SignalP"/>
    </source>
</evidence>
<evidence type="ECO:0000313" key="2">
    <source>
        <dbReference type="EMBL" id="MQM05548.1"/>
    </source>
</evidence>
<comment type="caution">
    <text evidence="2">The sequence shown here is derived from an EMBL/GenBank/DDBJ whole genome shotgun (WGS) entry which is preliminary data.</text>
</comment>
<evidence type="ECO:0000313" key="3">
    <source>
        <dbReference type="Proteomes" id="UP000652761"/>
    </source>
</evidence>
<sequence length="107" mass="12100">MAPGWSISWVCLSDGVATRVCVVTPEEASARVAITVPFPIAMVSRQPRGTQQYLCVPRVFPWFRLGCRSVPQGWLALGTFRWGMWLVTWLRLVIEGDTFVAVSWQRC</sequence>
<dbReference type="Proteomes" id="UP000652761">
    <property type="component" value="Unassembled WGS sequence"/>
</dbReference>
<keyword evidence="3" id="KW-1185">Reference proteome</keyword>
<name>A0A843WFN3_COLES</name>
<keyword evidence="1" id="KW-0732">Signal</keyword>
<dbReference type="AlphaFoldDB" id="A0A843WFN3"/>
<reference evidence="2" key="1">
    <citation type="submission" date="2017-07" db="EMBL/GenBank/DDBJ databases">
        <title>Taro Niue Genome Assembly and Annotation.</title>
        <authorList>
            <person name="Atibalentja N."/>
            <person name="Keating K."/>
            <person name="Fields C.J."/>
        </authorList>
    </citation>
    <scope>NUCLEOTIDE SEQUENCE</scope>
    <source>
        <strain evidence="2">Niue_2</strain>
        <tissue evidence="2">Leaf</tissue>
    </source>
</reference>
<protein>
    <submittedName>
        <fullName evidence="2">Uncharacterized protein</fullName>
    </submittedName>
</protein>
<organism evidence="2 3">
    <name type="scientific">Colocasia esculenta</name>
    <name type="common">Wild taro</name>
    <name type="synonym">Arum esculentum</name>
    <dbReference type="NCBI Taxonomy" id="4460"/>
    <lineage>
        <taxon>Eukaryota</taxon>
        <taxon>Viridiplantae</taxon>
        <taxon>Streptophyta</taxon>
        <taxon>Embryophyta</taxon>
        <taxon>Tracheophyta</taxon>
        <taxon>Spermatophyta</taxon>
        <taxon>Magnoliopsida</taxon>
        <taxon>Liliopsida</taxon>
        <taxon>Araceae</taxon>
        <taxon>Aroideae</taxon>
        <taxon>Colocasieae</taxon>
        <taxon>Colocasia</taxon>
    </lineage>
</organism>
<accession>A0A843WFN3</accession>
<proteinExistence type="predicted"/>